<dbReference type="InParanoid" id="Q229D4"/>
<evidence type="ECO:0000256" key="5">
    <source>
        <dbReference type="ARBA" id="ARBA00022679"/>
    </source>
</evidence>
<dbReference type="RefSeq" id="XP_001029557.2">
    <property type="nucleotide sequence ID" value="XM_001029557.3"/>
</dbReference>
<dbReference type="InterPro" id="IPR006048">
    <property type="entry name" value="A-amylase/branching_C"/>
</dbReference>
<dbReference type="SUPFAM" id="SSF51011">
    <property type="entry name" value="Glycosyl hydrolase domain"/>
    <property type="match status" value="1"/>
</dbReference>
<dbReference type="Gene3D" id="2.60.40.10">
    <property type="entry name" value="Immunoglobulins"/>
    <property type="match status" value="1"/>
</dbReference>
<dbReference type="eggNOG" id="KOG0470">
    <property type="taxonomic scope" value="Eukaryota"/>
</dbReference>
<dbReference type="GO" id="GO:0004553">
    <property type="term" value="F:hydrolase activity, hydrolyzing O-glycosyl compounds"/>
    <property type="evidence" value="ECO:0007669"/>
    <property type="project" value="InterPro"/>
</dbReference>
<feature type="active site" description="Proton donor" evidence="7">
    <location>
        <position position="446"/>
    </location>
</feature>
<feature type="compositionally biased region" description="Basic and acidic residues" evidence="8">
    <location>
        <begin position="1"/>
        <end position="21"/>
    </location>
</feature>
<dbReference type="KEGG" id="tet:TTHERM_01435670"/>
<feature type="domain" description="Glycosyl hydrolase family 13 catalytic" evidence="9">
    <location>
        <begin position="248"/>
        <end position="612"/>
    </location>
</feature>
<evidence type="ECO:0000256" key="3">
    <source>
        <dbReference type="ARBA" id="ARBA00012541"/>
    </source>
</evidence>
<accession>Q229D4</accession>
<dbReference type="Gene3D" id="3.20.20.80">
    <property type="entry name" value="Glycosidases"/>
    <property type="match status" value="1"/>
</dbReference>
<evidence type="ECO:0000313" key="11">
    <source>
        <dbReference type="Proteomes" id="UP000009168"/>
    </source>
</evidence>
<feature type="region of interest" description="Disordered" evidence="8">
    <location>
        <begin position="1"/>
        <end position="24"/>
    </location>
</feature>
<keyword evidence="4" id="KW-0328">Glycosyltransferase</keyword>
<proteinExistence type="inferred from homology"/>
<dbReference type="OrthoDB" id="196493at2759"/>
<dbReference type="FunFam" id="2.60.40.10:FF:000250">
    <property type="entry name" value="1,4-alpha-glucan-branching enzyme, chloroplastic/amyloplastic"/>
    <property type="match status" value="1"/>
</dbReference>
<dbReference type="SUPFAM" id="SSF81296">
    <property type="entry name" value="E set domains"/>
    <property type="match status" value="1"/>
</dbReference>
<dbReference type="InterPro" id="IPR013783">
    <property type="entry name" value="Ig-like_fold"/>
</dbReference>
<dbReference type="CDD" id="cd02854">
    <property type="entry name" value="E_set_GBE_euk_N"/>
    <property type="match status" value="1"/>
</dbReference>
<dbReference type="InterPro" id="IPR014756">
    <property type="entry name" value="Ig_E-set"/>
</dbReference>
<keyword evidence="5" id="KW-0808">Transferase</keyword>
<dbReference type="SMART" id="SM00642">
    <property type="entry name" value="Aamy"/>
    <property type="match status" value="1"/>
</dbReference>
<dbReference type="GO" id="GO:0005978">
    <property type="term" value="P:glycogen biosynthetic process"/>
    <property type="evidence" value="ECO:0007669"/>
    <property type="project" value="InterPro"/>
</dbReference>
<dbReference type="GO" id="GO:0043169">
    <property type="term" value="F:cation binding"/>
    <property type="evidence" value="ECO:0007669"/>
    <property type="project" value="InterPro"/>
</dbReference>
<evidence type="ECO:0000313" key="10">
    <source>
        <dbReference type="EMBL" id="EAR81894.2"/>
    </source>
</evidence>
<feature type="active site" description="Nucleophile" evidence="7">
    <location>
        <position position="391"/>
    </location>
</feature>
<dbReference type="InterPro" id="IPR013780">
    <property type="entry name" value="Glyco_hydro_b"/>
</dbReference>
<keyword evidence="11" id="KW-1185">Reference proteome</keyword>
<dbReference type="SUPFAM" id="SSF51445">
    <property type="entry name" value="(Trans)glycosidases"/>
    <property type="match status" value="1"/>
</dbReference>
<dbReference type="HOGENOM" id="CLU_011131_2_2_1"/>
<dbReference type="InterPro" id="IPR006047">
    <property type="entry name" value="GH13_cat_dom"/>
</dbReference>
<evidence type="ECO:0000256" key="4">
    <source>
        <dbReference type="ARBA" id="ARBA00022676"/>
    </source>
</evidence>
<evidence type="ECO:0000256" key="8">
    <source>
        <dbReference type="SAM" id="MobiDB-lite"/>
    </source>
</evidence>
<dbReference type="InterPro" id="IPR004193">
    <property type="entry name" value="Glyco_hydro_13_N"/>
</dbReference>
<dbReference type="PANTHER" id="PTHR43651">
    <property type="entry name" value="1,4-ALPHA-GLUCAN-BRANCHING ENZYME"/>
    <property type="match status" value="1"/>
</dbReference>
<dbReference type="GO" id="GO:0003844">
    <property type="term" value="F:1,4-alpha-glucan branching enzyme activity"/>
    <property type="evidence" value="ECO:0007669"/>
    <property type="project" value="UniProtKB-EC"/>
</dbReference>
<dbReference type="Pfam" id="PF02806">
    <property type="entry name" value="Alpha-amylase_C"/>
    <property type="match status" value="1"/>
</dbReference>
<evidence type="ECO:0000259" key="9">
    <source>
        <dbReference type="SMART" id="SM00642"/>
    </source>
</evidence>
<organism evidence="10 11">
    <name type="scientific">Tetrahymena thermophila (strain SB210)</name>
    <dbReference type="NCBI Taxonomy" id="312017"/>
    <lineage>
        <taxon>Eukaryota</taxon>
        <taxon>Sar</taxon>
        <taxon>Alveolata</taxon>
        <taxon>Ciliophora</taxon>
        <taxon>Intramacronucleata</taxon>
        <taxon>Oligohymenophorea</taxon>
        <taxon>Hymenostomatida</taxon>
        <taxon>Tetrahymenina</taxon>
        <taxon>Tetrahymenidae</taxon>
        <taxon>Tetrahymena</taxon>
    </lineage>
</organism>
<gene>
    <name evidence="10" type="ORF">TTHERM_01435670</name>
</gene>
<keyword evidence="10" id="KW-0378">Hydrolase</keyword>
<dbReference type="Pfam" id="PF00128">
    <property type="entry name" value="Alpha-amylase"/>
    <property type="match status" value="1"/>
</dbReference>
<comment type="similarity">
    <text evidence="2">Belongs to the glycosyl hydrolase 13 family. GlgB subfamily.</text>
</comment>
<dbReference type="EMBL" id="GG662501">
    <property type="protein sequence ID" value="EAR81894.2"/>
    <property type="molecule type" value="Genomic_DNA"/>
</dbReference>
<protein>
    <recommendedName>
        <fullName evidence="3">1,4-alpha-glucan branching enzyme</fullName>
        <ecNumber evidence="3">2.4.1.18</ecNumber>
    </recommendedName>
</protein>
<dbReference type="CDD" id="cd11321">
    <property type="entry name" value="AmyAc_bac_euk_BE"/>
    <property type="match status" value="1"/>
</dbReference>
<dbReference type="Pfam" id="PF02922">
    <property type="entry name" value="CBM_48"/>
    <property type="match status" value="1"/>
</dbReference>
<reference evidence="11" key="1">
    <citation type="journal article" date="2006" name="PLoS Biol.">
        <title>Macronuclear genome sequence of the ciliate Tetrahymena thermophila, a model eukaryote.</title>
        <authorList>
            <person name="Eisen J.A."/>
            <person name="Coyne R.S."/>
            <person name="Wu M."/>
            <person name="Wu D."/>
            <person name="Thiagarajan M."/>
            <person name="Wortman J.R."/>
            <person name="Badger J.H."/>
            <person name="Ren Q."/>
            <person name="Amedeo P."/>
            <person name="Jones K.M."/>
            <person name="Tallon L.J."/>
            <person name="Delcher A.L."/>
            <person name="Salzberg S.L."/>
            <person name="Silva J.C."/>
            <person name="Haas B.J."/>
            <person name="Majoros W.H."/>
            <person name="Farzad M."/>
            <person name="Carlton J.M."/>
            <person name="Smith R.K. Jr."/>
            <person name="Garg J."/>
            <person name="Pearlman R.E."/>
            <person name="Karrer K.M."/>
            <person name="Sun L."/>
            <person name="Manning G."/>
            <person name="Elde N.C."/>
            <person name="Turkewitz A.P."/>
            <person name="Asai D.J."/>
            <person name="Wilkes D.E."/>
            <person name="Wang Y."/>
            <person name="Cai H."/>
            <person name="Collins K."/>
            <person name="Stewart B.A."/>
            <person name="Lee S.R."/>
            <person name="Wilamowska K."/>
            <person name="Weinberg Z."/>
            <person name="Ruzzo W.L."/>
            <person name="Wloga D."/>
            <person name="Gaertig J."/>
            <person name="Frankel J."/>
            <person name="Tsao C.-C."/>
            <person name="Gorovsky M.A."/>
            <person name="Keeling P.J."/>
            <person name="Waller R.F."/>
            <person name="Patron N.J."/>
            <person name="Cherry J.M."/>
            <person name="Stover N.A."/>
            <person name="Krieger C.J."/>
            <person name="del Toro C."/>
            <person name="Ryder H.F."/>
            <person name="Williamson S.C."/>
            <person name="Barbeau R.A."/>
            <person name="Hamilton E.P."/>
            <person name="Orias E."/>
        </authorList>
    </citation>
    <scope>NUCLEOTIDE SEQUENCE [LARGE SCALE GENOMIC DNA]</scope>
    <source>
        <strain evidence="11">SB210</strain>
    </source>
</reference>
<dbReference type="EC" id="2.4.1.18" evidence="3"/>
<evidence type="ECO:0000256" key="6">
    <source>
        <dbReference type="ARBA" id="ARBA00060592"/>
    </source>
</evidence>
<name>Q229D4_TETTS</name>
<evidence type="ECO:0000256" key="7">
    <source>
        <dbReference type="PIRSR" id="PIRSR000463-1"/>
    </source>
</evidence>
<sequence>MKLSKNDQKETNNQLEEKNEMYIDGADTIARKEGSRSYSKKKSTFAPHQQGFSLDSYPENIDEFQVFKDDPYLNDFKEHFRVRNDAFRQQLTHILRAENSLEDFAKGYKRYGFNQEGDNLVYREWAPSAKEIYLTGDFNSWNRKQYPLQKDAFGNWEIQIPFNSQGKPIIPHGSRIKAHVLTANNEWVDRIPVWSKRVIQDENSKLFDGQFWWPEKNYQFQHPRPHKHHALRIYETHIGMAGIEPRVHTFAEFTRDVLPRIKDLGYNTIQIMAVAEHAYYGSFGYHVTNLFSVSSRFGTPEDLKNLVDTAHSMGIHVLMDIVHSHASKNVNDGFNNWDGTDYQYFHEGAKGNHDLWDSKIYNYGKWEVLRLLLSNLEWFMTEYMFDGFRFDGITSMLYKHHGMGVGFSGGYHEYFNHDAEIETLVYLMLANELVHEIYPDAITIAEDVSGYPTLCRKVKEGGVGFDYRLQMAVPDKWIKLLKEKRDDDWDMEDLVWTLTNRRSDEKCIVYAESHDQALVGDKTLSMWLFDAQIYENMSTLSHETLTVNRGIALHKMIRLITIALGGEGYLNFMGNEFGHPEWIDFPRQDNGWSYHHCRRRWDLVDDQLLRFRFFNNFDRDMIHLESHFKWLNSRYNYVSTKNQGDKVIVFERDNLLFVFNFHPTQSFENYKIGTNIAEDHLIIMDTDEPHYGGHDRVRAGHEKPFPYIQENFNGRPYCLNVYIPSRCAMVLTSVSQAHNYWNQKKLLNEAKKHH</sequence>
<dbReference type="GeneID" id="7832769"/>
<dbReference type="FunFam" id="3.20.20.80:FF:000001">
    <property type="entry name" value="1,4-alpha-glucan branching enzyme"/>
    <property type="match status" value="1"/>
</dbReference>
<dbReference type="PANTHER" id="PTHR43651:SF3">
    <property type="entry name" value="1,4-ALPHA-GLUCAN-BRANCHING ENZYME"/>
    <property type="match status" value="1"/>
</dbReference>
<evidence type="ECO:0000256" key="1">
    <source>
        <dbReference type="ARBA" id="ARBA00000826"/>
    </source>
</evidence>
<dbReference type="Proteomes" id="UP000009168">
    <property type="component" value="Unassembled WGS sequence"/>
</dbReference>
<comment type="pathway">
    <text evidence="6">Glycan biosynthesis.</text>
</comment>
<dbReference type="PIRSF" id="PIRSF000463">
    <property type="entry name" value="GlgB"/>
    <property type="match status" value="1"/>
</dbReference>
<comment type="catalytic activity">
    <reaction evidence="1">
        <text>Transfers a segment of a (1-&gt;4)-alpha-D-glucan chain to a primary hydroxy group in a similar glucan chain.</text>
        <dbReference type="EC" id="2.4.1.18"/>
    </reaction>
</comment>
<dbReference type="InterPro" id="IPR037439">
    <property type="entry name" value="Branching_enzy"/>
</dbReference>
<dbReference type="STRING" id="312017.Q229D4"/>
<dbReference type="InterPro" id="IPR017853">
    <property type="entry name" value="GH"/>
</dbReference>
<dbReference type="AlphaFoldDB" id="Q229D4"/>
<evidence type="ECO:0000256" key="2">
    <source>
        <dbReference type="ARBA" id="ARBA00009000"/>
    </source>
</evidence>
<dbReference type="Gene3D" id="2.60.40.1180">
    <property type="entry name" value="Golgi alpha-mannosidase II"/>
    <property type="match status" value="1"/>
</dbReference>
<dbReference type="GO" id="GO:0005737">
    <property type="term" value="C:cytoplasm"/>
    <property type="evidence" value="ECO:0007669"/>
    <property type="project" value="TreeGrafter"/>
</dbReference>